<dbReference type="GeneID" id="66128895"/>
<feature type="compositionally biased region" description="Polar residues" evidence="1">
    <location>
        <begin position="308"/>
        <end position="319"/>
    </location>
</feature>
<feature type="compositionally biased region" description="Basic and acidic residues" evidence="1">
    <location>
        <begin position="233"/>
        <end position="242"/>
    </location>
</feature>
<comment type="caution">
    <text evidence="2">The sequence shown here is derived from an EMBL/GenBank/DDBJ whole genome shotgun (WGS) entry which is preliminary data.</text>
</comment>
<dbReference type="Proteomes" id="UP001197328">
    <property type="component" value="Unassembled WGS sequence"/>
</dbReference>
<evidence type="ECO:0000256" key="1">
    <source>
        <dbReference type="SAM" id="MobiDB-lite"/>
    </source>
</evidence>
<name>A0AAN6DB57_PICAN</name>
<sequence length="453" mass="49241">MSHGDPNTFGAANYRASNDLVDLVDLDSVDDPFRDPAPEPASSAAAFANVANDYDAAGPLHDNPFDSDVLSDYESDNYGPAGSSGGLRSVHAAAGTSHRHGQRVRHPPVLPQAQQHRRHEPAHDLHQRPADKRTARLLRQPHQHHQVQLRHVCAQVPVRAVLQVREPVFPVHVGDPAGPVRVSDQQVHHDRHADGGAACFGRQGDHRGHQAQLVRQRAEPVQNRGSGPPNGPVRDEKMDQRQSRRHRQGEQRGAVSRGPDPAELVRAGRAVLHRDGEPGRRNEPENQAVSRGDRRADVAAAAGPMPGQNPQRAAQQQSVHVRGYAVPERARDPAEPGPAASARRQSAQHGLDPGNRGVHGPRDEADAQRDGGADQEDRRRADHQSAGDCAVWHSAGVVGGLVARRHSQHRLHEKPSGLPLSGRNEQGEAVFRRHPDVLGAFLEPRADLAVCHR</sequence>
<dbReference type="AlphaFoldDB" id="A0AAN6DB57"/>
<accession>A0AAN6DB57</accession>
<dbReference type="EMBL" id="JAHLVD010000009">
    <property type="protein sequence ID" value="KAG7847667.1"/>
    <property type="molecule type" value="Genomic_DNA"/>
</dbReference>
<feature type="compositionally biased region" description="Basic and acidic residues" evidence="1">
    <location>
        <begin position="272"/>
        <end position="284"/>
    </location>
</feature>
<dbReference type="EMBL" id="JAHLUX010000011">
    <property type="protein sequence ID" value="KAG7816288.1"/>
    <property type="molecule type" value="Genomic_DNA"/>
</dbReference>
<feature type="region of interest" description="Disordered" evidence="1">
    <location>
        <begin position="170"/>
        <end position="387"/>
    </location>
</feature>
<keyword evidence="5" id="KW-1185">Reference proteome</keyword>
<evidence type="ECO:0000313" key="2">
    <source>
        <dbReference type="EMBL" id="KAG7816288.1"/>
    </source>
</evidence>
<feature type="region of interest" description="Disordered" evidence="1">
    <location>
        <begin position="58"/>
        <end position="106"/>
    </location>
</feature>
<protein>
    <submittedName>
        <fullName evidence="2">Uncharacterized protein</fullName>
    </submittedName>
</protein>
<reference evidence="2 5" key="1">
    <citation type="journal article" date="2021" name="G3 (Bethesda)">
        <title>Genomic diversity, chromosomal rearrangements, and interspecies hybridization in the ogataea polymorpha species complex.</title>
        <authorList>
            <person name="Hanson S.J."/>
            <person name="Cinneide E.O."/>
            <person name="Salzberg L.I."/>
            <person name="Wolfe K.H."/>
            <person name="McGowan J."/>
            <person name="Fitzpatrick D.A."/>
            <person name="Matlin K."/>
        </authorList>
    </citation>
    <scope>NUCLEOTIDE SEQUENCE</scope>
    <source>
        <strain evidence="3">51-138</strain>
        <strain evidence="2">61-244</strain>
    </source>
</reference>
<dbReference type="RefSeq" id="XP_043057839.1">
    <property type="nucleotide sequence ID" value="XM_043205587.1"/>
</dbReference>
<organism evidence="2 4">
    <name type="scientific">Pichia angusta</name>
    <name type="common">Yeast</name>
    <name type="synonym">Hansenula polymorpha</name>
    <dbReference type="NCBI Taxonomy" id="870730"/>
    <lineage>
        <taxon>Eukaryota</taxon>
        <taxon>Fungi</taxon>
        <taxon>Dikarya</taxon>
        <taxon>Ascomycota</taxon>
        <taxon>Saccharomycotina</taxon>
        <taxon>Pichiomycetes</taxon>
        <taxon>Pichiales</taxon>
        <taxon>Pichiaceae</taxon>
        <taxon>Ogataea</taxon>
    </lineage>
</organism>
<evidence type="ECO:0000313" key="4">
    <source>
        <dbReference type="Proteomes" id="UP001196530"/>
    </source>
</evidence>
<feature type="compositionally biased region" description="Basic and acidic residues" evidence="1">
    <location>
        <begin position="360"/>
        <end position="385"/>
    </location>
</feature>
<dbReference type="Proteomes" id="UP001196530">
    <property type="component" value="Unassembled WGS sequence"/>
</dbReference>
<proteinExistence type="predicted"/>
<gene>
    <name evidence="2" type="ORF">KL928_004844</name>
    <name evidence="3" type="ORF">KL940_003579</name>
</gene>
<feature type="compositionally biased region" description="Basic residues" evidence="1">
    <location>
        <begin position="97"/>
        <end position="106"/>
    </location>
</feature>
<evidence type="ECO:0000313" key="3">
    <source>
        <dbReference type="EMBL" id="KAG7847667.1"/>
    </source>
</evidence>
<evidence type="ECO:0000313" key="5">
    <source>
        <dbReference type="Proteomes" id="UP001197328"/>
    </source>
</evidence>